<dbReference type="Proteomes" id="UP001281761">
    <property type="component" value="Unassembled WGS sequence"/>
</dbReference>
<accession>A0ABQ9WU66</accession>
<evidence type="ECO:0000256" key="1">
    <source>
        <dbReference type="SAM" id="SignalP"/>
    </source>
</evidence>
<evidence type="ECO:0000313" key="3">
    <source>
        <dbReference type="Proteomes" id="UP001281761"/>
    </source>
</evidence>
<keyword evidence="3" id="KW-1185">Reference proteome</keyword>
<reference evidence="2 3" key="1">
    <citation type="journal article" date="2022" name="bioRxiv">
        <title>Genomics of Preaxostyla Flagellates Illuminates Evolutionary Transitions and the Path Towards Mitochondrial Loss.</title>
        <authorList>
            <person name="Novak L.V.F."/>
            <person name="Treitli S.C."/>
            <person name="Pyrih J."/>
            <person name="Halakuc P."/>
            <person name="Pipaliya S.V."/>
            <person name="Vacek V."/>
            <person name="Brzon O."/>
            <person name="Soukal P."/>
            <person name="Eme L."/>
            <person name="Dacks J.B."/>
            <person name="Karnkowska A."/>
            <person name="Elias M."/>
            <person name="Hampl V."/>
        </authorList>
    </citation>
    <scope>NUCLEOTIDE SEQUENCE [LARGE SCALE GENOMIC DNA]</scope>
    <source>
        <strain evidence="2">NAU3</strain>
        <tissue evidence="2">Gut</tissue>
    </source>
</reference>
<sequence length="364" mass="37579">MFFLFALLSASSFRIPNAGPVVTITPGTIGTDGKGKITVKGTDFPESGSSNAYADVDVELVYTSATSNAVVTLSETGVTVTAGAFTHEFEITVDATGTPPAFKDGLKYALTSASVSGATYTPAETDAVTFTVPPKTLALVYTEATATTYTVAATFSEEHAAAVVVVFTPKATDGTAVEVSLPFATASATSTATLTIGAEGSASVFKIGEEYTVTLKTLTGYTITPAKWTPANPLTTVYASKLTPVDEEKKDGAKDKVSMTCTNGMIKAALVEGDTKTQTLVVKEGESDAITLTQTADKINFTITAGQCVVDYLYNDAKIAKGKTGTAKLTLGTTEFLEGSLTFDGSKSVASIIAALLAVLAIVF</sequence>
<feature type="signal peptide" evidence="1">
    <location>
        <begin position="1"/>
        <end position="18"/>
    </location>
</feature>
<gene>
    <name evidence="2" type="ORF">BLNAU_22219</name>
</gene>
<organism evidence="2 3">
    <name type="scientific">Blattamonas nauphoetae</name>
    <dbReference type="NCBI Taxonomy" id="2049346"/>
    <lineage>
        <taxon>Eukaryota</taxon>
        <taxon>Metamonada</taxon>
        <taxon>Preaxostyla</taxon>
        <taxon>Oxymonadida</taxon>
        <taxon>Blattamonas</taxon>
    </lineage>
</organism>
<keyword evidence="1" id="KW-0732">Signal</keyword>
<name>A0ABQ9WU66_9EUKA</name>
<evidence type="ECO:0008006" key="4">
    <source>
        <dbReference type="Google" id="ProtNLM"/>
    </source>
</evidence>
<dbReference type="EMBL" id="JARBJD010000378">
    <property type="protein sequence ID" value="KAK2942858.1"/>
    <property type="molecule type" value="Genomic_DNA"/>
</dbReference>
<feature type="chain" id="PRO_5045834626" description="IPT/TIG domain-containing protein" evidence="1">
    <location>
        <begin position="19"/>
        <end position="364"/>
    </location>
</feature>
<protein>
    <recommendedName>
        <fullName evidence="4">IPT/TIG domain-containing protein</fullName>
    </recommendedName>
</protein>
<proteinExistence type="predicted"/>
<evidence type="ECO:0000313" key="2">
    <source>
        <dbReference type="EMBL" id="KAK2942858.1"/>
    </source>
</evidence>
<comment type="caution">
    <text evidence="2">The sequence shown here is derived from an EMBL/GenBank/DDBJ whole genome shotgun (WGS) entry which is preliminary data.</text>
</comment>